<dbReference type="Gene3D" id="3.40.50.720">
    <property type="entry name" value="NAD(P)-binding Rossmann-like Domain"/>
    <property type="match status" value="1"/>
</dbReference>
<gene>
    <name evidence="3" type="ORF">BDV38DRAFT_280404</name>
</gene>
<dbReference type="InterPro" id="IPR002347">
    <property type="entry name" value="SDR_fam"/>
</dbReference>
<evidence type="ECO:0000313" key="4">
    <source>
        <dbReference type="Proteomes" id="UP000325672"/>
    </source>
</evidence>
<dbReference type="SUPFAM" id="SSF51735">
    <property type="entry name" value="NAD(P)-binding Rossmann-fold domains"/>
    <property type="match status" value="1"/>
</dbReference>
<dbReference type="GO" id="GO:0016491">
    <property type="term" value="F:oxidoreductase activity"/>
    <property type="evidence" value="ECO:0007669"/>
    <property type="project" value="TreeGrafter"/>
</dbReference>
<dbReference type="InterPro" id="IPR051468">
    <property type="entry name" value="Fungal_SecMetab_SDRs"/>
</dbReference>
<reference evidence="3 4" key="1">
    <citation type="submission" date="2019-04" db="EMBL/GenBank/DDBJ databases">
        <title>Friends and foes A comparative genomics study of 23 Aspergillus species from section Flavi.</title>
        <authorList>
            <consortium name="DOE Joint Genome Institute"/>
            <person name="Kjaerbolling I."/>
            <person name="Vesth T."/>
            <person name="Frisvad J.C."/>
            <person name="Nybo J.L."/>
            <person name="Theobald S."/>
            <person name="Kildgaard S."/>
            <person name="Isbrandt T."/>
            <person name="Kuo A."/>
            <person name="Sato A."/>
            <person name="Lyhne E.K."/>
            <person name="Kogle M.E."/>
            <person name="Wiebenga A."/>
            <person name="Kun R.S."/>
            <person name="Lubbers R.J."/>
            <person name="Makela M.R."/>
            <person name="Barry K."/>
            <person name="Chovatia M."/>
            <person name="Clum A."/>
            <person name="Daum C."/>
            <person name="Haridas S."/>
            <person name="He G."/>
            <person name="LaButti K."/>
            <person name="Lipzen A."/>
            <person name="Mondo S."/>
            <person name="Riley R."/>
            <person name="Salamov A."/>
            <person name="Simmons B.A."/>
            <person name="Magnuson J.K."/>
            <person name="Henrissat B."/>
            <person name="Mortensen U.H."/>
            <person name="Larsen T.O."/>
            <person name="Devries R.P."/>
            <person name="Grigoriev I.V."/>
            <person name="Machida M."/>
            <person name="Baker S.E."/>
            <person name="Andersen M.R."/>
        </authorList>
    </citation>
    <scope>NUCLEOTIDE SEQUENCE [LARGE SCALE GENOMIC DNA]</scope>
    <source>
        <strain evidence="3 4">CBS 117625</strain>
    </source>
</reference>
<dbReference type="PANTHER" id="PTHR43544">
    <property type="entry name" value="SHORT-CHAIN DEHYDROGENASE/REDUCTASE"/>
    <property type="match status" value="1"/>
</dbReference>
<comment type="similarity">
    <text evidence="1 2">Belongs to the short-chain dehydrogenases/reductases (SDR) family.</text>
</comment>
<dbReference type="EMBL" id="ML743563">
    <property type="protein sequence ID" value="KAE8139933.1"/>
    <property type="molecule type" value="Genomic_DNA"/>
</dbReference>
<dbReference type="PRINTS" id="PR00081">
    <property type="entry name" value="GDHRDH"/>
</dbReference>
<dbReference type="PANTHER" id="PTHR43544:SF36">
    <property type="entry name" value="CHAIN OXIDOREDUCTASE (CSGA), PUTATIVE (AFU_ORTHOLOGUE AFUA_4G00910)-RELATED"/>
    <property type="match status" value="1"/>
</dbReference>
<dbReference type="Proteomes" id="UP000325672">
    <property type="component" value="Unassembled WGS sequence"/>
</dbReference>
<name>A0A5N6T1F5_ASPPS</name>
<sequence length="252" mass="27108">MSNVLVTGSSRGLGLELVRQLASGECQGGIVIAAARKCSPELPDLISHSHGSIVFVPLDITDEKAITQSVIAVQSALKEKSLDILINCAGVHSETQGKLVHMYDFLTVASLSETQPHQSNRSDLDYHLSYLPFMRGSKLKKIANISSAYGSLTNASGVAYAPCPAYKISKAALNALTVQYALSYKDDDFIFLSVNPGWLQSDMGGMNADLTLPQGAEAVLNVILGADRMDNGHFKNIHVPGWEAYNGEDVPW</sequence>
<keyword evidence="4" id="KW-1185">Reference proteome</keyword>
<organism evidence="3 4">
    <name type="scientific">Aspergillus pseudotamarii</name>
    <dbReference type="NCBI Taxonomy" id="132259"/>
    <lineage>
        <taxon>Eukaryota</taxon>
        <taxon>Fungi</taxon>
        <taxon>Dikarya</taxon>
        <taxon>Ascomycota</taxon>
        <taxon>Pezizomycotina</taxon>
        <taxon>Eurotiomycetes</taxon>
        <taxon>Eurotiomycetidae</taxon>
        <taxon>Eurotiales</taxon>
        <taxon>Aspergillaceae</taxon>
        <taxon>Aspergillus</taxon>
        <taxon>Aspergillus subgen. Circumdati</taxon>
    </lineage>
</organism>
<accession>A0A5N6T1F5</accession>
<dbReference type="GeneID" id="43643511"/>
<dbReference type="InterPro" id="IPR036291">
    <property type="entry name" value="NAD(P)-bd_dom_sf"/>
</dbReference>
<dbReference type="OrthoDB" id="7289984at2759"/>
<proteinExistence type="inferred from homology"/>
<dbReference type="PRINTS" id="PR00080">
    <property type="entry name" value="SDRFAMILY"/>
</dbReference>
<dbReference type="GO" id="GO:0005737">
    <property type="term" value="C:cytoplasm"/>
    <property type="evidence" value="ECO:0007669"/>
    <property type="project" value="TreeGrafter"/>
</dbReference>
<evidence type="ECO:0000313" key="3">
    <source>
        <dbReference type="EMBL" id="KAE8139933.1"/>
    </source>
</evidence>
<protein>
    <submittedName>
        <fullName evidence="3">Hydroxyacyl dehydrogenase</fullName>
    </submittedName>
</protein>
<evidence type="ECO:0000256" key="1">
    <source>
        <dbReference type="ARBA" id="ARBA00006484"/>
    </source>
</evidence>
<dbReference type="RefSeq" id="XP_031915996.1">
    <property type="nucleotide sequence ID" value="XM_032059301.1"/>
</dbReference>
<dbReference type="AlphaFoldDB" id="A0A5N6T1F5"/>
<evidence type="ECO:0000256" key="2">
    <source>
        <dbReference type="RuleBase" id="RU000363"/>
    </source>
</evidence>
<dbReference type="Pfam" id="PF00106">
    <property type="entry name" value="adh_short"/>
    <property type="match status" value="1"/>
</dbReference>